<dbReference type="GO" id="GO:0006313">
    <property type="term" value="P:DNA transposition"/>
    <property type="evidence" value="ECO:0007669"/>
    <property type="project" value="InterPro"/>
</dbReference>
<sequence>MRYSVACYNKTMKYKLDKGSHSVYTIQFHLVMCVKYRRKVLVDKVSNRLKEIVLEVAKSFGIEVIQQETDLDHIHILFSSRPSIAPSRFVNSLKSVSSRLLRKEFGDYLKQYLWNGKFWSDSYFIASTGQVTLEDIKHYVESQGRE</sequence>
<dbReference type="Gene3D" id="3.30.70.1290">
    <property type="entry name" value="Transposase IS200-like"/>
    <property type="match status" value="1"/>
</dbReference>
<keyword evidence="3" id="KW-1185">Reference proteome</keyword>
<dbReference type="AlphaFoldDB" id="A0A9W6GC03"/>
<accession>A0A9W6GC03</accession>
<dbReference type="PANTHER" id="PTHR33360:SF4">
    <property type="entry name" value="TRANSPOSASE IS200-LIKE PROTEIN"/>
    <property type="match status" value="1"/>
</dbReference>
<dbReference type="Pfam" id="PF01797">
    <property type="entry name" value="Y1_Tnp"/>
    <property type="match status" value="1"/>
</dbReference>
<feature type="domain" description="Transposase IS200-like" evidence="1">
    <location>
        <begin position="23"/>
        <end position="143"/>
    </location>
</feature>
<dbReference type="PANTHER" id="PTHR33360">
    <property type="entry name" value="TRANSPOSASE FOR INSERTION SEQUENCE ELEMENT IS200"/>
    <property type="match status" value="1"/>
</dbReference>
<dbReference type="InterPro" id="IPR002686">
    <property type="entry name" value="Transposase_17"/>
</dbReference>
<evidence type="ECO:0000259" key="1">
    <source>
        <dbReference type="SMART" id="SM01321"/>
    </source>
</evidence>
<dbReference type="GO" id="GO:0003677">
    <property type="term" value="F:DNA binding"/>
    <property type="evidence" value="ECO:0007669"/>
    <property type="project" value="InterPro"/>
</dbReference>
<gene>
    <name evidence="2" type="ORF">TISLANDTSLP1_00670</name>
</gene>
<proteinExistence type="predicted"/>
<organism evidence="2 3">
    <name type="scientific">Thermodesulfovibrio yellowstonii</name>
    <dbReference type="NCBI Taxonomy" id="28262"/>
    <lineage>
        <taxon>Bacteria</taxon>
        <taxon>Pseudomonadati</taxon>
        <taxon>Nitrospirota</taxon>
        <taxon>Thermodesulfovibrionia</taxon>
        <taxon>Thermodesulfovibrionales</taxon>
        <taxon>Thermodesulfovibrionaceae</taxon>
        <taxon>Thermodesulfovibrio</taxon>
    </lineage>
</organism>
<dbReference type="Proteomes" id="UP001144297">
    <property type="component" value="Unassembled WGS sequence"/>
</dbReference>
<dbReference type="SMART" id="SM01321">
    <property type="entry name" value="Y1_Tnp"/>
    <property type="match status" value="1"/>
</dbReference>
<reference evidence="2" key="1">
    <citation type="submission" date="2022-12" db="EMBL/GenBank/DDBJ databases">
        <title>Reference genome sequencing for broad-spectrum identification of bacterial and archaeal isolates by mass spectrometry.</title>
        <authorList>
            <person name="Sekiguchi Y."/>
            <person name="Tourlousse D.M."/>
        </authorList>
    </citation>
    <scope>NUCLEOTIDE SEQUENCE</scope>
    <source>
        <strain evidence="2">TSL-P1</strain>
    </source>
</reference>
<comment type="caution">
    <text evidence="2">The sequence shown here is derived from an EMBL/GenBank/DDBJ whole genome shotgun (WGS) entry which is preliminary data.</text>
</comment>
<dbReference type="InterPro" id="IPR036515">
    <property type="entry name" value="Transposase_17_sf"/>
</dbReference>
<dbReference type="SUPFAM" id="SSF143422">
    <property type="entry name" value="Transposase IS200-like"/>
    <property type="match status" value="1"/>
</dbReference>
<dbReference type="NCBIfam" id="NF033573">
    <property type="entry name" value="transpos_IS200"/>
    <property type="match status" value="1"/>
</dbReference>
<evidence type="ECO:0000313" key="2">
    <source>
        <dbReference type="EMBL" id="GLI52374.1"/>
    </source>
</evidence>
<dbReference type="EMBL" id="BSDX01000001">
    <property type="protein sequence ID" value="GLI52374.1"/>
    <property type="molecule type" value="Genomic_DNA"/>
</dbReference>
<evidence type="ECO:0000313" key="3">
    <source>
        <dbReference type="Proteomes" id="UP001144297"/>
    </source>
</evidence>
<name>A0A9W6GC03_9BACT</name>
<protein>
    <submittedName>
        <fullName evidence="2">IS200/IS605 family transposase</fullName>
    </submittedName>
</protein>
<dbReference type="GO" id="GO:0004803">
    <property type="term" value="F:transposase activity"/>
    <property type="evidence" value="ECO:0007669"/>
    <property type="project" value="InterPro"/>
</dbReference>